<comment type="caution">
    <text evidence="2">The sequence shown here is derived from an EMBL/GenBank/DDBJ whole genome shotgun (WGS) entry which is preliminary data.</text>
</comment>
<evidence type="ECO:0000313" key="2">
    <source>
        <dbReference type="EMBL" id="KAJ1968703.1"/>
    </source>
</evidence>
<dbReference type="Proteomes" id="UP001151582">
    <property type="component" value="Unassembled WGS sequence"/>
</dbReference>
<feature type="non-terminal residue" evidence="2">
    <location>
        <position position="1"/>
    </location>
</feature>
<evidence type="ECO:0000313" key="3">
    <source>
        <dbReference type="Proteomes" id="UP001151582"/>
    </source>
</evidence>
<comment type="subcellular location">
    <subcellularLocation>
        <location evidence="1">Endoplasmic reticulum membrane</location>
        <topology evidence="1">Multi-pass membrane protein</topology>
    </subcellularLocation>
</comment>
<dbReference type="GO" id="GO:0050660">
    <property type="term" value="F:flavin adenine dinucleotide binding"/>
    <property type="evidence" value="ECO:0007669"/>
    <property type="project" value="UniProtKB-UniRule"/>
</dbReference>
<keyword evidence="1 2" id="KW-0560">Oxidoreductase</keyword>
<dbReference type="EC" id="1.14.14.17" evidence="1"/>
<evidence type="ECO:0000256" key="1">
    <source>
        <dbReference type="RuleBase" id="RU367121"/>
    </source>
</evidence>
<sequence length="147" mass="15962">RDLSEPDRIVGELMQPGGIQALQKLGLEDCVENIDGVTNHGYLVYQEGKQVKLDYPINLSTGRPYTGKSFHHGRFVDKLRRACGAVKRITVKEGMVNNLIVHPLLDRVIGAVYTPAQASDASNDKPSPVPVIAPITVVANGGSSKFR</sequence>
<keyword evidence="1" id="KW-0274">FAD</keyword>
<dbReference type="InterPro" id="IPR040125">
    <property type="entry name" value="Squalene_monox"/>
</dbReference>
<dbReference type="GO" id="GO:0016126">
    <property type="term" value="P:sterol biosynthetic process"/>
    <property type="evidence" value="ECO:0007669"/>
    <property type="project" value="UniProtKB-UniRule"/>
</dbReference>
<dbReference type="InterPro" id="IPR036188">
    <property type="entry name" value="FAD/NAD-bd_sf"/>
</dbReference>
<dbReference type="PANTHER" id="PTHR10835">
    <property type="entry name" value="SQUALENE MONOOXYGENASE"/>
    <property type="match status" value="1"/>
</dbReference>
<proteinExistence type="inferred from homology"/>
<dbReference type="GO" id="GO:0004506">
    <property type="term" value="F:squalene monooxygenase activity"/>
    <property type="evidence" value="ECO:0007669"/>
    <property type="project" value="UniProtKB-UniRule"/>
</dbReference>
<comment type="catalytic activity">
    <reaction evidence="1">
        <text>squalene + reduced [NADPH--hemoprotein reductase] + O2 = (S)-2,3-epoxysqualene + oxidized [NADPH--hemoprotein reductase] + H2O + H(+)</text>
        <dbReference type="Rhea" id="RHEA:25282"/>
        <dbReference type="Rhea" id="RHEA-COMP:11964"/>
        <dbReference type="Rhea" id="RHEA-COMP:11965"/>
        <dbReference type="ChEBI" id="CHEBI:15377"/>
        <dbReference type="ChEBI" id="CHEBI:15378"/>
        <dbReference type="ChEBI" id="CHEBI:15379"/>
        <dbReference type="ChEBI" id="CHEBI:15440"/>
        <dbReference type="ChEBI" id="CHEBI:15441"/>
        <dbReference type="ChEBI" id="CHEBI:57618"/>
        <dbReference type="ChEBI" id="CHEBI:58210"/>
        <dbReference type="EC" id="1.14.14.17"/>
    </reaction>
</comment>
<protein>
    <recommendedName>
        <fullName evidence="1">Squalene monooxygenase</fullName>
        <ecNumber evidence="1">1.14.14.17</ecNumber>
    </recommendedName>
</protein>
<name>A0A9W8AZ83_9FUNG</name>
<dbReference type="AlphaFoldDB" id="A0A9W8AZ83"/>
<comment type="cofactor">
    <cofactor evidence="1">
        <name>FAD</name>
        <dbReference type="ChEBI" id="CHEBI:57692"/>
    </cofactor>
</comment>
<dbReference type="GO" id="GO:0005789">
    <property type="term" value="C:endoplasmic reticulum membrane"/>
    <property type="evidence" value="ECO:0007669"/>
    <property type="project" value="UniProtKB-SubCell"/>
</dbReference>
<dbReference type="SUPFAM" id="SSF51905">
    <property type="entry name" value="FAD/NAD(P)-binding domain"/>
    <property type="match status" value="1"/>
</dbReference>
<comment type="function">
    <text evidence="1">Catalyzes the stereospecific oxidation of squalene to (S)-2,3-epoxysqualene, and is considered to be a rate-limiting enzyme in steroid biosynthesis.</text>
</comment>
<keyword evidence="1" id="KW-0285">Flavoprotein</keyword>
<feature type="non-terminal residue" evidence="2">
    <location>
        <position position="147"/>
    </location>
</feature>
<comment type="similarity">
    <text evidence="1">Belongs to the squalene monooxygenase family.</text>
</comment>
<organism evidence="2 3">
    <name type="scientific">Dimargaris verticillata</name>
    <dbReference type="NCBI Taxonomy" id="2761393"/>
    <lineage>
        <taxon>Eukaryota</taxon>
        <taxon>Fungi</taxon>
        <taxon>Fungi incertae sedis</taxon>
        <taxon>Zoopagomycota</taxon>
        <taxon>Kickxellomycotina</taxon>
        <taxon>Dimargaritomycetes</taxon>
        <taxon>Dimargaritales</taxon>
        <taxon>Dimargaritaceae</taxon>
        <taxon>Dimargaris</taxon>
    </lineage>
</organism>
<dbReference type="PANTHER" id="PTHR10835:SF0">
    <property type="entry name" value="SQUALENE MONOOXYGENASE"/>
    <property type="match status" value="1"/>
</dbReference>
<keyword evidence="1" id="KW-0256">Endoplasmic reticulum</keyword>
<reference evidence="2" key="1">
    <citation type="submission" date="2022-07" db="EMBL/GenBank/DDBJ databases">
        <title>Phylogenomic reconstructions and comparative analyses of Kickxellomycotina fungi.</title>
        <authorList>
            <person name="Reynolds N.K."/>
            <person name="Stajich J.E."/>
            <person name="Barry K."/>
            <person name="Grigoriev I.V."/>
            <person name="Crous P."/>
            <person name="Smith M.E."/>
        </authorList>
    </citation>
    <scope>NUCLEOTIDE SEQUENCE</scope>
    <source>
        <strain evidence="2">RSA 567</strain>
    </source>
</reference>
<keyword evidence="3" id="KW-1185">Reference proteome</keyword>
<dbReference type="EMBL" id="JANBQB010002068">
    <property type="protein sequence ID" value="KAJ1968703.1"/>
    <property type="molecule type" value="Genomic_DNA"/>
</dbReference>
<accession>A0A9W8AZ83</accession>
<gene>
    <name evidence="2" type="primary">ERG1_2</name>
    <name evidence="2" type="ORF">H4R34_006241</name>
</gene>
<dbReference type="OrthoDB" id="1678617at2759"/>